<organism evidence="2 3">
    <name type="scientific">Paralvinella palmiformis</name>
    <dbReference type="NCBI Taxonomy" id="53620"/>
    <lineage>
        <taxon>Eukaryota</taxon>
        <taxon>Metazoa</taxon>
        <taxon>Spiralia</taxon>
        <taxon>Lophotrochozoa</taxon>
        <taxon>Annelida</taxon>
        <taxon>Polychaeta</taxon>
        <taxon>Sedentaria</taxon>
        <taxon>Canalipalpata</taxon>
        <taxon>Terebellida</taxon>
        <taxon>Terebelliformia</taxon>
        <taxon>Alvinellidae</taxon>
        <taxon>Paralvinella</taxon>
    </lineage>
</organism>
<gene>
    <name evidence="2" type="ORF">LSH36_52g03024</name>
</gene>
<dbReference type="Pfam" id="PF00149">
    <property type="entry name" value="Metallophos"/>
    <property type="match status" value="1"/>
</dbReference>
<dbReference type="InterPro" id="IPR004843">
    <property type="entry name" value="Calcineurin-like_PHP"/>
</dbReference>
<name>A0AAD9K5V6_9ANNE</name>
<keyword evidence="3" id="KW-1185">Reference proteome</keyword>
<comment type="caution">
    <text evidence="2">The sequence shown here is derived from an EMBL/GenBank/DDBJ whole genome shotgun (WGS) entry which is preliminary data.</text>
</comment>
<dbReference type="InterPro" id="IPR029052">
    <property type="entry name" value="Metallo-depent_PP-like"/>
</dbReference>
<dbReference type="Gene3D" id="3.60.21.10">
    <property type="match status" value="1"/>
</dbReference>
<evidence type="ECO:0000259" key="1">
    <source>
        <dbReference type="Pfam" id="PF00149"/>
    </source>
</evidence>
<dbReference type="InterPro" id="IPR052963">
    <property type="entry name" value="Pantetheine_PDE"/>
</dbReference>
<dbReference type="EMBL" id="JAODUP010000052">
    <property type="protein sequence ID" value="KAK2165287.1"/>
    <property type="molecule type" value="Genomic_DNA"/>
</dbReference>
<dbReference type="AlphaFoldDB" id="A0AAD9K5V6"/>
<dbReference type="Proteomes" id="UP001208570">
    <property type="component" value="Unassembled WGS sequence"/>
</dbReference>
<dbReference type="SUPFAM" id="SSF56300">
    <property type="entry name" value="Metallo-dependent phosphatases"/>
    <property type="match status" value="1"/>
</dbReference>
<dbReference type="PANTHER" id="PTHR36492">
    <property type="match status" value="1"/>
</dbReference>
<evidence type="ECO:0000313" key="2">
    <source>
        <dbReference type="EMBL" id="KAK2165287.1"/>
    </source>
</evidence>
<dbReference type="PANTHER" id="PTHR36492:SF2">
    <property type="entry name" value="[ACYL-CARRIER-PROTEIN] PHOSPHODIESTERASE PPTH"/>
    <property type="match status" value="1"/>
</dbReference>
<sequence>MAHGRVFAISDLHVDYKENLQFVNSWSSTDYQRDVLLVAGDVTDDLVLLEHVLKSFVKKFRDVFYVPGNHELWIRSKASGLDSISKFHKILRICDQINVQYKPKLIDTASGPVNIVPLFSWYSKPEDDPEDSLYRKPPPDVKENVGYGESIWMDNHLCVWSKLHHGETPSMYFLALNEPNIRNYGGNVISFSHFLPRWDLIPMTSDEEMEVKSERNRQGLEAMPQRQGGVAGFNFARYAGSKYLDKQIRKIGATTHIYGHQHRNRDRIIDTIRYVSHCLGNPSEQKNGWVWGVSKWNGPKQVWPIESI</sequence>
<dbReference type="GO" id="GO:0016787">
    <property type="term" value="F:hydrolase activity"/>
    <property type="evidence" value="ECO:0007669"/>
    <property type="project" value="InterPro"/>
</dbReference>
<evidence type="ECO:0000313" key="3">
    <source>
        <dbReference type="Proteomes" id="UP001208570"/>
    </source>
</evidence>
<accession>A0AAD9K5V6</accession>
<proteinExistence type="predicted"/>
<dbReference type="CDD" id="cd00838">
    <property type="entry name" value="MPP_superfamily"/>
    <property type="match status" value="1"/>
</dbReference>
<reference evidence="2" key="1">
    <citation type="journal article" date="2023" name="Mol. Biol. Evol.">
        <title>Third-Generation Sequencing Reveals the Adaptive Role of the Epigenome in Three Deep-Sea Polychaetes.</title>
        <authorList>
            <person name="Perez M."/>
            <person name="Aroh O."/>
            <person name="Sun Y."/>
            <person name="Lan Y."/>
            <person name="Juniper S.K."/>
            <person name="Young C.R."/>
            <person name="Angers B."/>
            <person name="Qian P.Y."/>
        </authorList>
    </citation>
    <scope>NUCLEOTIDE SEQUENCE</scope>
    <source>
        <strain evidence="2">P08H-3</strain>
    </source>
</reference>
<feature type="domain" description="Calcineurin-like phosphoesterase" evidence="1">
    <location>
        <begin position="5"/>
        <end position="95"/>
    </location>
</feature>
<protein>
    <recommendedName>
        <fullName evidence="1">Calcineurin-like phosphoesterase domain-containing protein</fullName>
    </recommendedName>
</protein>